<feature type="region of interest" description="Disordered" evidence="5">
    <location>
        <begin position="1"/>
        <end position="57"/>
    </location>
</feature>
<keyword evidence="4" id="KW-0592">Phosphate transport</keyword>
<feature type="domain" description="PBP" evidence="6">
    <location>
        <begin position="49"/>
        <end position="307"/>
    </location>
</feature>
<dbReference type="SUPFAM" id="SSF53850">
    <property type="entry name" value="Periplasmic binding protein-like II"/>
    <property type="match status" value="1"/>
</dbReference>
<accession>A0A7C5VXR1</accession>
<dbReference type="InterPro" id="IPR024370">
    <property type="entry name" value="PBP_domain"/>
</dbReference>
<evidence type="ECO:0000256" key="1">
    <source>
        <dbReference type="ARBA" id="ARBA00008725"/>
    </source>
</evidence>
<sequence>MSGLLAACGGQATPTPAPAGQTPAAAATPTVASSSTSAPTATTAPAPSPTPEPKLSGMIAIDGSSTVFPISEAVAEEFQKQHPGVKVTVGISGTGGGFKKFCNKEIDISNASRPIKDSEVEACQQANREYIELPVAFDGLAVVVNPQNDWVTELTVEDLKKIWEPDAQGKITRWNQVRPEWPDAPLNLYGPGTDSGTFDYFTEAINGKSGASRGDYTASEDDNVLVQGVAGDKNALGYFGLAYAEENKTRVKIVPVVNPKTGQPVEPTLETVNTGQYQPLSRPLFIYIALDQADRPEVQTFVEFYLQNAAELSKEVGYIPLPDEAYRLALERFQKRKTGSIFRGVEVGVSIEDVLKREQ</sequence>
<dbReference type="Pfam" id="PF12849">
    <property type="entry name" value="PBP_like_2"/>
    <property type="match status" value="1"/>
</dbReference>
<feature type="compositionally biased region" description="Low complexity" evidence="5">
    <location>
        <begin position="12"/>
        <end position="45"/>
    </location>
</feature>
<dbReference type="CDD" id="cd13654">
    <property type="entry name" value="PBP2_phosphate_like_2"/>
    <property type="match status" value="1"/>
</dbReference>
<comment type="function">
    <text evidence="4">Involved in the system for phosphate transport across the cytoplasmic membrane.</text>
</comment>
<dbReference type="GO" id="GO:0006817">
    <property type="term" value="P:phosphate ion transport"/>
    <property type="evidence" value="ECO:0007669"/>
    <property type="project" value="UniProtKB-UniRule"/>
</dbReference>
<dbReference type="InterPro" id="IPR050811">
    <property type="entry name" value="Phosphate_ABC_transporter"/>
</dbReference>
<dbReference type="NCBIfam" id="TIGR02136">
    <property type="entry name" value="ptsS_2"/>
    <property type="match status" value="1"/>
</dbReference>
<comment type="caution">
    <text evidence="7">The sequence shown here is derived from an EMBL/GenBank/DDBJ whole genome shotgun (WGS) entry which is preliminary data.</text>
</comment>
<proteinExistence type="inferred from homology"/>
<dbReference type="FunFam" id="3.40.190.10:FF:000156">
    <property type="entry name" value="Phosphate ABC transporter, phosphate-binding protein"/>
    <property type="match status" value="1"/>
</dbReference>
<evidence type="ECO:0000313" key="7">
    <source>
        <dbReference type="EMBL" id="HHM96717.1"/>
    </source>
</evidence>
<dbReference type="PANTHER" id="PTHR30570">
    <property type="entry name" value="PERIPLASMIC PHOSPHATE BINDING COMPONENT OF PHOSPHATE ABC TRANSPORTER"/>
    <property type="match status" value="1"/>
</dbReference>
<reference evidence="7" key="1">
    <citation type="journal article" date="2020" name="mSystems">
        <title>Genome- and Community-Level Interaction Insights into Carbon Utilization and Element Cycling Functions of Hydrothermarchaeota in Hydrothermal Sediment.</title>
        <authorList>
            <person name="Zhou Z."/>
            <person name="Liu Y."/>
            <person name="Xu W."/>
            <person name="Pan J."/>
            <person name="Luo Z.H."/>
            <person name="Li M."/>
        </authorList>
    </citation>
    <scope>NUCLEOTIDE SEQUENCE [LARGE SCALE GENOMIC DNA]</scope>
    <source>
        <strain evidence="7">SpSt-1065</strain>
    </source>
</reference>
<dbReference type="AlphaFoldDB" id="A0A7C5VXR1"/>
<dbReference type="InterPro" id="IPR011862">
    <property type="entry name" value="Phos-bd"/>
</dbReference>
<evidence type="ECO:0000256" key="2">
    <source>
        <dbReference type="ARBA" id="ARBA00022448"/>
    </source>
</evidence>
<keyword evidence="2 4" id="KW-0813">Transport</keyword>
<keyword evidence="3" id="KW-0732">Signal</keyword>
<evidence type="ECO:0000259" key="6">
    <source>
        <dbReference type="Pfam" id="PF12849"/>
    </source>
</evidence>
<dbReference type="GO" id="GO:0042301">
    <property type="term" value="F:phosphate ion binding"/>
    <property type="evidence" value="ECO:0007669"/>
    <property type="project" value="UniProtKB-UniRule"/>
</dbReference>
<dbReference type="Gene3D" id="3.40.190.10">
    <property type="entry name" value="Periplasmic binding protein-like II"/>
    <property type="match status" value="2"/>
</dbReference>
<protein>
    <recommendedName>
        <fullName evidence="4">Phosphate-binding protein</fullName>
    </recommendedName>
</protein>
<name>A0A7C5VXR1_THERO</name>
<evidence type="ECO:0000256" key="5">
    <source>
        <dbReference type="SAM" id="MobiDB-lite"/>
    </source>
</evidence>
<gene>
    <name evidence="7" type="ORF">ENM21_05845</name>
</gene>
<dbReference type="PANTHER" id="PTHR30570:SF1">
    <property type="entry name" value="PHOSPHATE-BINDING PROTEIN PSTS"/>
    <property type="match status" value="1"/>
</dbReference>
<organism evidence="7">
    <name type="scientific">Thermomicrobium roseum</name>
    <dbReference type="NCBI Taxonomy" id="500"/>
    <lineage>
        <taxon>Bacteria</taxon>
        <taxon>Pseudomonadati</taxon>
        <taxon>Thermomicrobiota</taxon>
        <taxon>Thermomicrobia</taxon>
        <taxon>Thermomicrobiales</taxon>
        <taxon>Thermomicrobiaceae</taxon>
        <taxon>Thermomicrobium</taxon>
    </lineage>
</organism>
<comment type="similarity">
    <text evidence="1 4">Belongs to the PstS family.</text>
</comment>
<evidence type="ECO:0000256" key="4">
    <source>
        <dbReference type="RuleBase" id="RU367119"/>
    </source>
</evidence>
<evidence type="ECO:0000256" key="3">
    <source>
        <dbReference type="ARBA" id="ARBA00022729"/>
    </source>
</evidence>
<dbReference type="EMBL" id="DRWX01000271">
    <property type="protein sequence ID" value="HHM96717.1"/>
    <property type="molecule type" value="Genomic_DNA"/>
</dbReference>